<dbReference type="EMBL" id="JBBPBN010000024">
    <property type="protein sequence ID" value="KAK9009274.1"/>
    <property type="molecule type" value="Genomic_DNA"/>
</dbReference>
<dbReference type="InterPro" id="IPR003441">
    <property type="entry name" value="NAC-dom"/>
</dbReference>
<evidence type="ECO:0000313" key="7">
    <source>
        <dbReference type="Proteomes" id="UP001396334"/>
    </source>
</evidence>
<name>A0ABR2R8V3_9ROSI</name>
<protein>
    <recommendedName>
        <fullName evidence="5">NAC domain-containing protein</fullName>
    </recommendedName>
</protein>
<comment type="caution">
    <text evidence="6">The sequence shown here is derived from an EMBL/GenBank/DDBJ whole genome shotgun (WGS) entry which is preliminary data.</text>
</comment>
<dbReference type="Pfam" id="PF02365">
    <property type="entry name" value="NAM"/>
    <property type="match status" value="1"/>
</dbReference>
<sequence length="157" mass="18334">MAYSVPELLLNHEQCELRVPMTLRVPNFEEYEFRDSPMDRAEICQETEVRVPAAWEMVGNYCEDDCFRAPEKEPVRNYDVDCSFRATETKLVENYLDKDEGIPVGFRFEPTDEELTAQYLISKVSGDPLSASDFREVEATEFYSQHPKCLGWYRSVH</sequence>
<evidence type="ECO:0000259" key="5">
    <source>
        <dbReference type="PROSITE" id="PS51005"/>
    </source>
</evidence>
<keyword evidence="2" id="KW-0238">DNA-binding</keyword>
<accession>A0ABR2R8V3</accession>
<organism evidence="6 7">
    <name type="scientific">Hibiscus sabdariffa</name>
    <name type="common">roselle</name>
    <dbReference type="NCBI Taxonomy" id="183260"/>
    <lineage>
        <taxon>Eukaryota</taxon>
        <taxon>Viridiplantae</taxon>
        <taxon>Streptophyta</taxon>
        <taxon>Embryophyta</taxon>
        <taxon>Tracheophyta</taxon>
        <taxon>Spermatophyta</taxon>
        <taxon>Magnoliopsida</taxon>
        <taxon>eudicotyledons</taxon>
        <taxon>Gunneridae</taxon>
        <taxon>Pentapetalae</taxon>
        <taxon>rosids</taxon>
        <taxon>malvids</taxon>
        <taxon>Malvales</taxon>
        <taxon>Malvaceae</taxon>
        <taxon>Malvoideae</taxon>
        <taxon>Hibiscus</taxon>
    </lineage>
</organism>
<keyword evidence="3" id="KW-0804">Transcription</keyword>
<dbReference type="SUPFAM" id="SSF101941">
    <property type="entry name" value="NAC domain"/>
    <property type="match status" value="1"/>
</dbReference>
<reference evidence="6 7" key="1">
    <citation type="journal article" date="2024" name="G3 (Bethesda)">
        <title>Genome assembly of Hibiscus sabdariffa L. provides insights into metabolisms of medicinal natural products.</title>
        <authorList>
            <person name="Kim T."/>
        </authorList>
    </citation>
    <scope>NUCLEOTIDE SEQUENCE [LARGE SCALE GENOMIC DNA]</scope>
    <source>
        <strain evidence="6">TK-2024</strain>
        <tissue evidence="6">Old leaves</tissue>
    </source>
</reference>
<evidence type="ECO:0000256" key="4">
    <source>
        <dbReference type="ARBA" id="ARBA00023242"/>
    </source>
</evidence>
<dbReference type="InterPro" id="IPR036093">
    <property type="entry name" value="NAC_dom_sf"/>
</dbReference>
<evidence type="ECO:0000256" key="1">
    <source>
        <dbReference type="ARBA" id="ARBA00023015"/>
    </source>
</evidence>
<keyword evidence="7" id="KW-1185">Reference proteome</keyword>
<evidence type="ECO:0000256" key="3">
    <source>
        <dbReference type="ARBA" id="ARBA00023163"/>
    </source>
</evidence>
<evidence type="ECO:0000313" key="6">
    <source>
        <dbReference type="EMBL" id="KAK9009274.1"/>
    </source>
</evidence>
<feature type="domain" description="NAC" evidence="5">
    <location>
        <begin position="102"/>
        <end position="157"/>
    </location>
</feature>
<gene>
    <name evidence="6" type="ORF">V6N11_035816</name>
</gene>
<evidence type="ECO:0000256" key="2">
    <source>
        <dbReference type="ARBA" id="ARBA00023125"/>
    </source>
</evidence>
<keyword evidence="1" id="KW-0805">Transcription regulation</keyword>
<dbReference type="Proteomes" id="UP001396334">
    <property type="component" value="Unassembled WGS sequence"/>
</dbReference>
<keyword evidence="4" id="KW-0539">Nucleus</keyword>
<proteinExistence type="predicted"/>
<dbReference type="PROSITE" id="PS51005">
    <property type="entry name" value="NAC"/>
    <property type="match status" value="1"/>
</dbReference>